<dbReference type="AlphaFoldDB" id="A0A6A6S2I3"/>
<protein>
    <submittedName>
        <fullName evidence="1">Uncharacterized protein</fullName>
    </submittedName>
</protein>
<accession>A0A6A6S2I3</accession>
<dbReference type="PANTHER" id="PTHR37490">
    <property type="entry name" value="EXPRESSED PROTEIN"/>
    <property type="match status" value="1"/>
</dbReference>
<dbReference type="InterPro" id="IPR021838">
    <property type="entry name" value="DUF3431"/>
</dbReference>
<proteinExistence type="predicted"/>
<dbReference type="PANTHER" id="PTHR37490:SF2">
    <property type="match status" value="1"/>
</dbReference>
<keyword evidence="2" id="KW-1185">Reference proteome</keyword>
<dbReference type="Pfam" id="PF11913">
    <property type="entry name" value="DUF3431"/>
    <property type="match status" value="1"/>
</dbReference>
<organism evidence="1 2">
    <name type="scientific">Massarina eburnea CBS 473.64</name>
    <dbReference type="NCBI Taxonomy" id="1395130"/>
    <lineage>
        <taxon>Eukaryota</taxon>
        <taxon>Fungi</taxon>
        <taxon>Dikarya</taxon>
        <taxon>Ascomycota</taxon>
        <taxon>Pezizomycotina</taxon>
        <taxon>Dothideomycetes</taxon>
        <taxon>Pleosporomycetidae</taxon>
        <taxon>Pleosporales</taxon>
        <taxon>Massarineae</taxon>
        <taxon>Massarinaceae</taxon>
        <taxon>Massarina</taxon>
    </lineage>
</organism>
<sequence>MISSFERRTRLTIVATLSVTTLLVFLHLCSGGIPDSKFSYLSGLEEGTEQSVDVSFDRNTTTSTSSDALVASPTYSESLLATPTPTPISGAIVAAVGMETDMDWISEITDPMWKLHRYNYDDPSPPPETYFPVNKGNEAMMFLSYVINNYDSLPDYSIFIHGHRISWHQEGDMVAIINSFRLPALDNAGYAPLRCDWYPSCPSEIRPVDHDAIVWGPGVHREDTEYEIGRAWTTLFGNDTALPRTIASQCCAQFALTRKAIQDRPKAEYERMRQWLIETELISDVSGRVFEKLWAYIFTKESVRCPAPQQCACEYFGQCGAKLWPVPPEPLMKWSDAYDSYMPEEE</sequence>
<evidence type="ECO:0000313" key="2">
    <source>
        <dbReference type="Proteomes" id="UP000799753"/>
    </source>
</evidence>
<dbReference type="Proteomes" id="UP000799753">
    <property type="component" value="Unassembled WGS sequence"/>
</dbReference>
<dbReference type="EMBL" id="MU006782">
    <property type="protein sequence ID" value="KAF2642096.1"/>
    <property type="molecule type" value="Genomic_DNA"/>
</dbReference>
<gene>
    <name evidence="1" type="ORF">P280DRAFT_468546</name>
</gene>
<dbReference type="OrthoDB" id="426718at2759"/>
<reference evidence="1" key="1">
    <citation type="journal article" date="2020" name="Stud. Mycol.">
        <title>101 Dothideomycetes genomes: a test case for predicting lifestyles and emergence of pathogens.</title>
        <authorList>
            <person name="Haridas S."/>
            <person name="Albert R."/>
            <person name="Binder M."/>
            <person name="Bloem J."/>
            <person name="Labutti K."/>
            <person name="Salamov A."/>
            <person name="Andreopoulos B."/>
            <person name="Baker S."/>
            <person name="Barry K."/>
            <person name="Bills G."/>
            <person name="Bluhm B."/>
            <person name="Cannon C."/>
            <person name="Castanera R."/>
            <person name="Culley D."/>
            <person name="Daum C."/>
            <person name="Ezra D."/>
            <person name="Gonzalez J."/>
            <person name="Henrissat B."/>
            <person name="Kuo A."/>
            <person name="Liang C."/>
            <person name="Lipzen A."/>
            <person name="Lutzoni F."/>
            <person name="Magnuson J."/>
            <person name="Mondo S."/>
            <person name="Nolan M."/>
            <person name="Ohm R."/>
            <person name="Pangilinan J."/>
            <person name="Park H.-J."/>
            <person name="Ramirez L."/>
            <person name="Alfaro M."/>
            <person name="Sun H."/>
            <person name="Tritt A."/>
            <person name="Yoshinaga Y."/>
            <person name="Zwiers L.-H."/>
            <person name="Turgeon B."/>
            <person name="Goodwin S."/>
            <person name="Spatafora J."/>
            <person name="Crous P."/>
            <person name="Grigoriev I."/>
        </authorList>
    </citation>
    <scope>NUCLEOTIDE SEQUENCE</scope>
    <source>
        <strain evidence="1">CBS 473.64</strain>
    </source>
</reference>
<name>A0A6A6S2I3_9PLEO</name>
<evidence type="ECO:0000313" key="1">
    <source>
        <dbReference type="EMBL" id="KAF2642096.1"/>
    </source>
</evidence>